<evidence type="ECO:0000313" key="1">
    <source>
        <dbReference type="EMBL" id="JAD68620.1"/>
    </source>
</evidence>
<proteinExistence type="predicted"/>
<sequence>MPMKLGGLWLSIMVSHRSSASSCLPCLKSVSSRDW</sequence>
<accession>A0A0A9C5H3</accession>
<organism evidence="1">
    <name type="scientific">Arundo donax</name>
    <name type="common">Giant reed</name>
    <name type="synonym">Donax arundinaceus</name>
    <dbReference type="NCBI Taxonomy" id="35708"/>
    <lineage>
        <taxon>Eukaryota</taxon>
        <taxon>Viridiplantae</taxon>
        <taxon>Streptophyta</taxon>
        <taxon>Embryophyta</taxon>
        <taxon>Tracheophyta</taxon>
        <taxon>Spermatophyta</taxon>
        <taxon>Magnoliopsida</taxon>
        <taxon>Liliopsida</taxon>
        <taxon>Poales</taxon>
        <taxon>Poaceae</taxon>
        <taxon>PACMAD clade</taxon>
        <taxon>Arundinoideae</taxon>
        <taxon>Arundineae</taxon>
        <taxon>Arundo</taxon>
    </lineage>
</organism>
<reference evidence="1" key="2">
    <citation type="journal article" date="2015" name="Data Brief">
        <title>Shoot transcriptome of the giant reed, Arundo donax.</title>
        <authorList>
            <person name="Barrero R.A."/>
            <person name="Guerrero F.D."/>
            <person name="Moolhuijzen P."/>
            <person name="Goolsby J.A."/>
            <person name="Tidwell J."/>
            <person name="Bellgard S.E."/>
            <person name="Bellgard M.I."/>
        </authorList>
    </citation>
    <scope>NUCLEOTIDE SEQUENCE</scope>
    <source>
        <tissue evidence="1">Shoot tissue taken approximately 20 cm above the soil surface</tissue>
    </source>
</reference>
<protein>
    <submittedName>
        <fullName evidence="1">Uncharacterized protein</fullName>
    </submittedName>
</protein>
<dbReference type="EMBL" id="GBRH01229275">
    <property type="protein sequence ID" value="JAD68620.1"/>
    <property type="molecule type" value="Transcribed_RNA"/>
</dbReference>
<name>A0A0A9C5H3_ARUDO</name>
<dbReference type="AlphaFoldDB" id="A0A0A9C5H3"/>
<reference evidence="1" key="1">
    <citation type="submission" date="2014-09" db="EMBL/GenBank/DDBJ databases">
        <authorList>
            <person name="Magalhaes I.L.F."/>
            <person name="Oliveira U."/>
            <person name="Santos F.R."/>
            <person name="Vidigal T.H.D.A."/>
            <person name="Brescovit A.D."/>
            <person name="Santos A.J."/>
        </authorList>
    </citation>
    <scope>NUCLEOTIDE SEQUENCE</scope>
    <source>
        <tissue evidence="1">Shoot tissue taken approximately 20 cm above the soil surface</tissue>
    </source>
</reference>